<dbReference type="AlphaFoldDB" id="A0A0S6W4C1"/>
<reference evidence="1" key="1">
    <citation type="journal article" date="2015" name="PeerJ">
        <title>First genomic representation of candidate bacterial phylum KSB3 points to enhanced environmental sensing as a trigger of wastewater bulking.</title>
        <authorList>
            <person name="Sekiguchi Y."/>
            <person name="Ohashi A."/>
            <person name="Parks D.H."/>
            <person name="Yamauchi T."/>
            <person name="Tyson G.W."/>
            <person name="Hugenholtz P."/>
        </authorList>
    </citation>
    <scope>NUCLEOTIDE SEQUENCE [LARGE SCALE GENOMIC DNA]</scope>
</reference>
<accession>A0A0S6W4C1</accession>
<dbReference type="HOGENOM" id="CLU_128678_2_1_0"/>
<gene>
    <name evidence="1" type="ORF">U14_04472</name>
</gene>
<dbReference type="STRING" id="1499966.U14_04472"/>
<organism evidence="1">
    <name type="scientific">Candidatus Moduliflexus flocculans</name>
    <dbReference type="NCBI Taxonomy" id="1499966"/>
    <lineage>
        <taxon>Bacteria</taxon>
        <taxon>Candidatus Moduliflexota</taxon>
        <taxon>Candidatus Moduliflexia</taxon>
        <taxon>Candidatus Moduliflexales</taxon>
        <taxon>Candidatus Moduliflexaceae</taxon>
    </lineage>
</organism>
<proteinExistence type="predicted"/>
<evidence type="ECO:0000313" key="1">
    <source>
        <dbReference type="EMBL" id="GAK53209.1"/>
    </source>
</evidence>
<evidence type="ECO:0000313" key="2">
    <source>
        <dbReference type="Proteomes" id="UP000030700"/>
    </source>
</evidence>
<dbReference type="EMBL" id="DF820459">
    <property type="protein sequence ID" value="GAK53209.1"/>
    <property type="molecule type" value="Genomic_DNA"/>
</dbReference>
<sequence length="133" mass="15814">MEKITIIDNEFVTMWYYPDKKIIHHLFHQFLYGQAFRDTLNAGLDIFKKYDAHKWLSDDRHNAALPKEDVDWAQTNWFPRVMNAGWKFWAVVMPEQVIGQMNMKRFVKNYSEQGLIVQVFGDAEAALTWLQSQ</sequence>
<dbReference type="Proteomes" id="UP000030700">
    <property type="component" value="Unassembled WGS sequence"/>
</dbReference>
<protein>
    <recommendedName>
        <fullName evidence="3">STAS/SEC14 domain-containing protein</fullName>
    </recommendedName>
</protein>
<evidence type="ECO:0008006" key="3">
    <source>
        <dbReference type="Google" id="ProtNLM"/>
    </source>
</evidence>
<keyword evidence="2" id="KW-1185">Reference proteome</keyword>
<name>A0A0S6W4C1_9BACT</name>